<dbReference type="InterPro" id="IPR005467">
    <property type="entry name" value="His_kinase_dom"/>
</dbReference>
<dbReference type="EC" id="2.7.13.3" evidence="2"/>
<dbReference type="PANTHER" id="PTHR24421">
    <property type="entry name" value="NITRATE/NITRITE SENSOR PROTEIN NARX-RELATED"/>
    <property type="match status" value="1"/>
</dbReference>
<feature type="domain" description="Histidine kinase" evidence="10">
    <location>
        <begin position="806"/>
        <end position="1000"/>
    </location>
</feature>
<dbReference type="Gene3D" id="2.60.40.10">
    <property type="entry name" value="Immunoglobulins"/>
    <property type="match status" value="1"/>
</dbReference>
<dbReference type="InterPro" id="IPR050482">
    <property type="entry name" value="Sensor_HK_TwoCompSys"/>
</dbReference>
<protein>
    <recommendedName>
        <fullName evidence="2">histidine kinase</fullName>
        <ecNumber evidence="2">2.7.13.3</ecNumber>
    </recommendedName>
</protein>
<dbReference type="Pfam" id="PF07494">
    <property type="entry name" value="Reg_prop"/>
    <property type="match status" value="4"/>
</dbReference>
<feature type="transmembrane region" description="Helical" evidence="9">
    <location>
        <begin position="26"/>
        <end position="47"/>
    </location>
</feature>
<dbReference type="GO" id="GO:0046983">
    <property type="term" value="F:protein dimerization activity"/>
    <property type="evidence" value="ECO:0007669"/>
    <property type="project" value="InterPro"/>
</dbReference>
<evidence type="ECO:0000256" key="9">
    <source>
        <dbReference type="SAM" id="Phobius"/>
    </source>
</evidence>
<feature type="transmembrane region" description="Helical" evidence="9">
    <location>
        <begin position="757"/>
        <end position="777"/>
    </location>
</feature>
<dbReference type="SUPFAM" id="SSF63829">
    <property type="entry name" value="Calcium-dependent phosphotriesterase"/>
    <property type="match status" value="3"/>
</dbReference>
<evidence type="ECO:0000256" key="4">
    <source>
        <dbReference type="ARBA" id="ARBA00022679"/>
    </source>
</evidence>
<dbReference type="OrthoDB" id="9809670at2"/>
<dbReference type="PROSITE" id="PS50109">
    <property type="entry name" value="HIS_KIN"/>
    <property type="match status" value="1"/>
</dbReference>
<keyword evidence="4" id="KW-0808">Transferase</keyword>
<name>A0A367GNA7_9SPHI</name>
<dbReference type="GO" id="GO:0005524">
    <property type="term" value="F:ATP binding"/>
    <property type="evidence" value="ECO:0007669"/>
    <property type="project" value="UniProtKB-KW"/>
</dbReference>
<dbReference type="Proteomes" id="UP000253209">
    <property type="component" value="Unassembled WGS sequence"/>
</dbReference>
<keyword evidence="9" id="KW-0812">Transmembrane</keyword>
<keyword evidence="3" id="KW-0597">Phosphoprotein</keyword>
<dbReference type="Pfam" id="PF07730">
    <property type="entry name" value="HisKA_3"/>
    <property type="match status" value="1"/>
</dbReference>
<dbReference type="InterPro" id="IPR015943">
    <property type="entry name" value="WD40/YVTN_repeat-like_dom_sf"/>
</dbReference>
<evidence type="ECO:0000256" key="8">
    <source>
        <dbReference type="ARBA" id="ARBA00023012"/>
    </source>
</evidence>
<evidence type="ECO:0000256" key="1">
    <source>
        <dbReference type="ARBA" id="ARBA00000085"/>
    </source>
</evidence>
<keyword evidence="6" id="KW-0418">Kinase</keyword>
<dbReference type="PANTHER" id="PTHR24421:SF10">
    <property type="entry name" value="NITRATE_NITRITE SENSOR PROTEIN NARQ"/>
    <property type="match status" value="1"/>
</dbReference>
<comment type="catalytic activity">
    <reaction evidence="1">
        <text>ATP + protein L-histidine = ADP + protein N-phospho-L-histidine.</text>
        <dbReference type="EC" id="2.7.13.3"/>
    </reaction>
</comment>
<dbReference type="Gene3D" id="1.20.5.1930">
    <property type="match status" value="1"/>
</dbReference>
<keyword evidence="9" id="KW-1133">Transmembrane helix</keyword>
<evidence type="ECO:0000256" key="7">
    <source>
        <dbReference type="ARBA" id="ARBA00022840"/>
    </source>
</evidence>
<dbReference type="Gene3D" id="3.30.565.10">
    <property type="entry name" value="Histidine kinase-like ATPase, C-terminal domain"/>
    <property type="match status" value="1"/>
</dbReference>
<evidence type="ECO:0000256" key="5">
    <source>
        <dbReference type="ARBA" id="ARBA00022741"/>
    </source>
</evidence>
<dbReference type="InterPro" id="IPR011110">
    <property type="entry name" value="Reg_prop"/>
</dbReference>
<sequence>MDYYRLTPSVFNGKRILDTFYSKTKYWLIAAFSILVIVSTNCTSTYAQKYNFTHYDIEDGLIQSQVNTLSEDSENRLWIGTLGGVCRFDGSGYFTFSKASGLPNNFVYSVFNDAAGNLWVGTHSGLSRYKNGKVYNYPVPPEFKSAWVTQIVQDGKGAIWLLMDRRLFRIHGKKMIHVNITGKDESVNALTVTRQGVLHAAVYKAGVYTLQDKKWAAYLPATGVYNDIQITRMLFDRKDSRTLYLLTPKGVLVAKAGLLRQMVPSPGLGGEKKNLLFNAYCLSLEQDADNNIWVGTDKGAYYFKNGTYTHFTAENGLSDNPVTYIYKDKSDNLWLATSGSGIFKYEGDAYVTYNDINAINNPVIMGIARGKNNGIVLGTDIGLLKYSANEFKPVVKPGLERVQNLFRDSKGNVWVGSRGAWRYDGETAELIKGTERHTVLNFAEDSNGVIWMATSMGCLYYKNNVIKALENNHIFISSLLHLGNDSVLVGMQEGVTLIVNKQFVKDFKLPAVSNSSIFSMIKSRNAIIIGTDDKGLFVWDRKKNIVKNYTDRNGLKSNAVYSLAVDDNDVIWAGTGRGVNRLAINYQTMDCKVLSNQYANDLVYESNQNAILYHNNKVYIGTAKGLSVYNTKTVAAKETAPYILIKQVNLFKNGKGEKGVLTPATTGLKLNADQNHLSISFLGVYLRDPSKVSYQYRLTGLEEKFSQPVKTNAVDYPALPPGKYTFEVRAVSPEGVLSANTARFSFEIVPPFYRTTWFTILAVALVILLIIGLQNLWHHNKKQRERTIEAIKHEEKLKIRQQTAEDFHDDLGNKLTRITVLSEMLDVQIAKDKPEQQKLVEQIRQNAISLYNGTKDILWALDPKSDNLYETLKYIEELGIEQFRDIGINFKCEGVDDEFKHVKLTMEYNRNITMIFKELMNNVLKHADARLVTLKASRRNKSEMVISLSDDGKGFDCKQASKGHGLKNIKTRAARINGELMVYSIINGGTNISLHFSINTNTLS</sequence>
<dbReference type="CDD" id="cd16917">
    <property type="entry name" value="HATPase_UhpB-NarQ-NarX-like"/>
    <property type="match status" value="1"/>
</dbReference>
<keyword evidence="7" id="KW-0067">ATP-binding</keyword>
<dbReference type="Pfam" id="PF02518">
    <property type="entry name" value="HATPase_c"/>
    <property type="match status" value="1"/>
</dbReference>
<dbReference type="InterPro" id="IPR036890">
    <property type="entry name" value="HATPase_C_sf"/>
</dbReference>
<evidence type="ECO:0000259" key="10">
    <source>
        <dbReference type="PROSITE" id="PS50109"/>
    </source>
</evidence>
<dbReference type="GO" id="GO:0016020">
    <property type="term" value="C:membrane"/>
    <property type="evidence" value="ECO:0007669"/>
    <property type="project" value="InterPro"/>
</dbReference>
<organism evidence="11 12">
    <name type="scientific">Mucilaginibacter hurinus</name>
    <dbReference type="NCBI Taxonomy" id="2201324"/>
    <lineage>
        <taxon>Bacteria</taxon>
        <taxon>Pseudomonadati</taxon>
        <taxon>Bacteroidota</taxon>
        <taxon>Sphingobacteriia</taxon>
        <taxon>Sphingobacteriales</taxon>
        <taxon>Sphingobacteriaceae</taxon>
        <taxon>Mucilaginibacter</taxon>
    </lineage>
</organism>
<comment type="caution">
    <text evidence="11">The sequence shown here is derived from an EMBL/GenBank/DDBJ whole genome shotgun (WGS) entry which is preliminary data.</text>
</comment>
<dbReference type="Pfam" id="PF07495">
    <property type="entry name" value="Y_Y_Y"/>
    <property type="match status" value="1"/>
</dbReference>
<evidence type="ECO:0000256" key="3">
    <source>
        <dbReference type="ARBA" id="ARBA00022553"/>
    </source>
</evidence>
<reference evidence="11 12" key="1">
    <citation type="submission" date="2018-05" db="EMBL/GenBank/DDBJ databases">
        <title>Mucilaginibacter hurinus sp. nov., isolated from briquette warehouse soil.</title>
        <authorList>
            <person name="Choi L."/>
        </authorList>
    </citation>
    <scope>NUCLEOTIDE SEQUENCE [LARGE SCALE GENOMIC DNA]</scope>
    <source>
        <strain evidence="11 12">ZR32</strain>
    </source>
</reference>
<evidence type="ECO:0000313" key="11">
    <source>
        <dbReference type="EMBL" id="RCH54957.1"/>
    </source>
</evidence>
<dbReference type="RefSeq" id="WP_114005283.1">
    <property type="nucleotide sequence ID" value="NZ_QGDC01000005.1"/>
</dbReference>
<keyword evidence="9" id="KW-0472">Membrane</keyword>
<dbReference type="Gene3D" id="2.130.10.10">
    <property type="entry name" value="YVTN repeat-like/Quinoprotein amine dehydrogenase"/>
    <property type="match status" value="3"/>
</dbReference>
<dbReference type="GO" id="GO:0000155">
    <property type="term" value="F:phosphorelay sensor kinase activity"/>
    <property type="evidence" value="ECO:0007669"/>
    <property type="project" value="InterPro"/>
</dbReference>
<keyword evidence="5" id="KW-0547">Nucleotide-binding</keyword>
<accession>A0A367GNA7</accession>
<evidence type="ECO:0000313" key="12">
    <source>
        <dbReference type="Proteomes" id="UP000253209"/>
    </source>
</evidence>
<evidence type="ECO:0000256" key="2">
    <source>
        <dbReference type="ARBA" id="ARBA00012438"/>
    </source>
</evidence>
<dbReference type="SUPFAM" id="SSF55874">
    <property type="entry name" value="ATPase domain of HSP90 chaperone/DNA topoisomerase II/histidine kinase"/>
    <property type="match status" value="1"/>
</dbReference>
<dbReference type="InterPro" id="IPR013783">
    <property type="entry name" value="Ig-like_fold"/>
</dbReference>
<keyword evidence="8" id="KW-0902">Two-component regulatory system</keyword>
<evidence type="ECO:0000256" key="6">
    <source>
        <dbReference type="ARBA" id="ARBA00022777"/>
    </source>
</evidence>
<keyword evidence="12" id="KW-1185">Reference proteome</keyword>
<dbReference type="EMBL" id="QGDC01000005">
    <property type="protein sequence ID" value="RCH54957.1"/>
    <property type="molecule type" value="Genomic_DNA"/>
</dbReference>
<dbReference type="AlphaFoldDB" id="A0A367GNA7"/>
<dbReference type="InterPro" id="IPR003594">
    <property type="entry name" value="HATPase_dom"/>
</dbReference>
<dbReference type="InterPro" id="IPR011123">
    <property type="entry name" value="Y_Y_Y"/>
</dbReference>
<proteinExistence type="predicted"/>
<dbReference type="InterPro" id="IPR011712">
    <property type="entry name" value="Sig_transdc_His_kin_sub3_dim/P"/>
</dbReference>
<gene>
    <name evidence="11" type="ORF">DJ568_10815</name>
</gene>